<dbReference type="PANTHER" id="PTHR22957:SF337">
    <property type="entry name" value="TBC1 DOMAIN FAMILY MEMBER 5"/>
    <property type="match status" value="1"/>
</dbReference>
<dbReference type="Gene3D" id="1.10.8.270">
    <property type="entry name" value="putative rabgap domain of human tbc1 domain family member 14 like domains"/>
    <property type="match status" value="1"/>
</dbReference>
<evidence type="ECO:0000313" key="5">
    <source>
        <dbReference type="Proteomes" id="UP001365542"/>
    </source>
</evidence>
<dbReference type="PANTHER" id="PTHR22957">
    <property type="entry name" value="TBC1 DOMAIN FAMILY MEMBER GTPASE-ACTIVATING PROTEIN"/>
    <property type="match status" value="1"/>
</dbReference>
<dbReference type="AlphaFoldDB" id="A0AAV9WSI0"/>
<evidence type="ECO:0000256" key="2">
    <source>
        <dbReference type="SAM" id="MobiDB-lite"/>
    </source>
</evidence>
<organism evidence="4 5">
    <name type="scientific">Orbilia ellipsospora</name>
    <dbReference type="NCBI Taxonomy" id="2528407"/>
    <lineage>
        <taxon>Eukaryota</taxon>
        <taxon>Fungi</taxon>
        <taxon>Dikarya</taxon>
        <taxon>Ascomycota</taxon>
        <taxon>Pezizomycotina</taxon>
        <taxon>Orbiliomycetes</taxon>
        <taxon>Orbiliales</taxon>
        <taxon>Orbiliaceae</taxon>
        <taxon>Orbilia</taxon>
    </lineage>
</organism>
<dbReference type="GO" id="GO:0005096">
    <property type="term" value="F:GTPase activator activity"/>
    <property type="evidence" value="ECO:0007669"/>
    <property type="project" value="UniProtKB-KW"/>
</dbReference>
<dbReference type="InterPro" id="IPR000195">
    <property type="entry name" value="Rab-GAP-TBC_dom"/>
</dbReference>
<feature type="compositionally biased region" description="Low complexity" evidence="2">
    <location>
        <begin position="537"/>
        <end position="574"/>
    </location>
</feature>
<feature type="compositionally biased region" description="Low complexity" evidence="2">
    <location>
        <begin position="589"/>
        <end position="599"/>
    </location>
</feature>
<dbReference type="Pfam" id="PF00566">
    <property type="entry name" value="RabGAP-TBC"/>
    <property type="match status" value="1"/>
</dbReference>
<feature type="region of interest" description="Disordered" evidence="2">
    <location>
        <begin position="535"/>
        <end position="675"/>
    </location>
</feature>
<evidence type="ECO:0000313" key="4">
    <source>
        <dbReference type="EMBL" id="KAK6523262.1"/>
    </source>
</evidence>
<reference evidence="4 5" key="1">
    <citation type="submission" date="2019-10" db="EMBL/GenBank/DDBJ databases">
        <authorList>
            <person name="Palmer J.M."/>
        </authorList>
    </citation>
    <scope>NUCLEOTIDE SEQUENCE [LARGE SCALE GENOMIC DNA]</scope>
    <source>
        <strain evidence="4 5">TWF694</strain>
    </source>
</reference>
<dbReference type="EMBL" id="JAVHJO010000019">
    <property type="protein sequence ID" value="KAK6523262.1"/>
    <property type="molecule type" value="Genomic_DNA"/>
</dbReference>
<gene>
    <name evidence="4" type="ORF">TWF694_006151</name>
</gene>
<dbReference type="FunFam" id="1.10.472.80:FF:000038">
    <property type="entry name" value="TBC1 domain family member 5"/>
    <property type="match status" value="1"/>
</dbReference>
<dbReference type="InterPro" id="IPR035969">
    <property type="entry name" value="Rab-GAP_TBC_sf"/>
</dbReference>
<keyword evidence="1" id="KW-0343">GTPase activation</keyword>
<dbReference type="SUPFAM" id="SSF47923">
    <property type="entry name" value="Ypt/Rab-GAP domain of gyp1p"/>
    <property type="match status" value="2"/>
</dbReference>
<keyword evidence="5" id="KW-1185">Reference proteome</keyword>
<feature type="compositionally biased region" description="Basic and acidic residues" evidence="2">
    <location>
        <begin position="729"/>
        <end position="738"/>
    </location>
</feature>
<feature type="compositionally biased region" description="Gly residues" evidence="2">
    <location>
        <begin position="696"/>
        <end position="708"/>
    </location>
</feature>
<sequence length="760" mass="83820">MKDIRQIREQWTAYLRSISSFETLQAASLSDLNIDNGIGHNALRSLLWKSLLLCHKLDVPTVIAAVRKERSTYDEHKAKYLRPLSSEQDPDHFAGSDPLADDESSPWTHLRLDEQLRDEIQKDIDRTYPDTEFFRSVDVQVTLSNVLFIWSRLNPDTSYRQGMHELAAPVYWVVHSDALADITLPDGFTSISITAEDENIMKELLDPKYMEHDTFAIFQKIMLFAKSWYEMGQPGEEKTAGGVPATSPIIRKSEYIHEGLLGAVDPELAYHLDQLGILPQIFLIRWIRLMFGREFTFDETLGLWDGIFVEDPTLQIVDYISVAMMLRIRWKLLEADYSTALTLLLRYEPPTTSPPLTLLKDAIHLRDDLSPPTASKLITKHTLRQPTQDPQPYTRSGTPPPPSSSQASSSTLLTSPRLAGLNNIESIMHDVASGFRDRSERWGVNKALREAMGEVKRVSAGVGEHQRELYKRWTADSMERQIFLASILEESIKAFESDEKQSERQRDAVERVKYVRNCLLDSKVVLDKRWLKEVPDTSSTTAATTSTAEETASNPPLSPTSPTSPQSQQSSIISKPPPFPTYFHANVDAIPADTATTPAPAKPPPHLSPPAPITPQSQPQTQAPVKKGLPLWKPPNSSPSSRSVSETPPSTSTTTPRSEILKDLAQSSKPRRSLAQSQFAWMLGDDTIDRNRGSFLTGGGGGGGGGGHSKSFSGSSSSGFNAGGSRKGSFADKDKRGDLFGSSGGGDDSGSGGGGLFGDS</sequence>
<evidence type="ECO:0000256" key="1">
    <source>
        <dbReference type="ARBA" id="ARBA00022468"/>
    </source>
</evidence>
<proteinExistence type="predicted"/>
<dbReference type="Gene3D" id="1.10.472.80">
    <property type="entry name" value="Ypt/Rab-GAP domain of gyp1p, domain 3"/>
    <property type="match status" value="1"/>
</dbReference>
<accession>A0AAV9WSI0</accession>
<feature type="compositionally biased region" description="Low complexity" evidence="2">
    <location>
        <begin position="638"/>
        <end position="658"/>
    </location>
</feature>
<evidence type="ECO:0000259" key="3">
    <source>
        <dbReference type="PROSITE" id="PS50086"/>
    </source>
</evidence>
<dbReference type="SMART" id="SM00164">
    <property type="entry name" value="TBC"/>
    <property type="match status" value="1"/>
</dbReference>
<protein>
    <recommendedName>
        <fullName evidence="3">Rab-GAP TBC domain-containing protein</fullName>
    </recommendedName>
</protein>
<dbReference type="PROSITE" id="PS50086">
    <property type="entry name" value="TBC_RABGAP"/>
    <property type="match status" value="1"/>
</dbReference>
<feature type="domain" description="Rab-GAP TBC" evidence="3">
    <location>
        <begin position="38"/>
        <end position="311"/>
    </location>
</feature>
<feature type="region of interest" description="Disordered" evidence="2">
    <location>
        <begin position="376"/>
        <end position="412"/>
    </location>
</feature>
<comment type="caution">
    <text evidence="4">The sequence shown here is derived from an EMBL/GenBank/DDBJ whole genome shotgun (WGS) entry which is preliminary data.</text>
</comment>
<feature type="compositionally biased region" description="Low complexity" evidence="2">
    <location>
        <begin position="709"/>
        <end position="720"/>
    </location>
</feature>
<dbReference type="Proteomes" id="UP001365542">
    <property type="component" value="Unassembled WGS sequence"/>
</dbReference>
<feature type="compositionally biased region" description="Pro residues" evidence="2">
    <location>
        <begin position="600"/>
        <end position="613"/>
    </location>
</feature>
<feature type="compositionally biased region" description="Gly residues" evidence="2">
    <location>
        <begin position="742"/>
        <end position="760"/>
    </location>
</feature>
<feature type="region of interest" description="Disordered" evidence="2">
    <location>
        <begin position="86"/>
        <end position="105"/>
    </location>
</feature>
<dbReference type="FunFam" id="1.10.8.270:FF:000031">
    <property type="entry name" value="TBC1 domain family member 5"/>
    <property type="match status" value="1"/>
</dbReference>
<name>A0AAV9WSI0_9PEZI</name>
<feature type="region of interest" description="Disordered" evidence="2">
    <location>
        <begin position="688"/>
        <end position="760"/>
    </location>
</feature>